<evidence type="ECO:0000256" key="7">
    <source>
        <dbReference type="ARBA" id="ARBA00023002"/>
    </source>
</evidence>
<dbReference type="Pfam" id="PF08491">
    <property type="entry name" value="SE"/>
    <property type="match status" value="1"/>
</dbReference>
<keyword evidence="7 9" id="KW-0560">Oxidoreductase</keyword>
<feature type="domain" description="Squalene epoxidase" evidence="11">
    <location>
        <begin position="249"/>
        <end position="514"/>
    </location>
</feature>
<dbReference type="GeneID" id="25739186"/>
<dbReference type="KEGG" id="mng:MNEG_6310"/>
<dbReference type="GO" id="GO:0016020">
    <property type="term" value="C:membrane"/>
    <property type="evidence" value="ECO:0007669"/>
    <property type="project" value="UniProtKB-SubCell"/>
</dbReference>
<keyword evidence="6 9" id="KW-0274">FAD</keyword>
<evidence type="ECO:0000256" key="3">
    <source>
        <dbReference type="ARBA" id="ARBA00008802"/>
    </source>
</evidence>
<dbReference type="EC" id="1.14.14.17" evidence="4 9"/>
<dbReference type="InterPro" id="IPR040125">
    <property type="entry name" value="Squalene_monox"/>
</dbReference>
<dbReference type="PANTHER" id="PTHR10835:SF0">
    <property type="entry name" value="SQUALENE MONOOXYGENASE"/>
    <property type="match status" value="1"/>
</dbReference>
<organism evidence="12 13">
    <name type="scientific">Monoraphidium neglectum</name>
    <dbReference type="NCBI Taxonomy" id="145388"/>
    <lineage>
        <taxon>Eukaryota</taxon>
        <taxon>Viridiplantae</taxon>
        <taxon>Chlorophyta</taxon>
        <taxon>core chlorophytes</taxon>
        <taxon>Chlorophyceae</taxon>
        <taxon>CS clade</taxon>
        <taxon>Sphaeropleales</taxon>
        <taxon>Selenastraceae</taxon>
        <taxon>Monoraphidium</taxon>
    </lineage>
</organism>
<evidence type="ECO:0000256" key="5">
    <source>
        <dbReference type="ARBA" id="ARBA00022630"/>
    </source>
</evidence>
<dbReference type="OrthoDB" id="1678617at2759"/>
<keyword evidence="9" id="KW-0812">Transmembrane</keyword>
<evidence type="ECO:0000259" key="11">
    <source>
        <dbReference type="Pfam" id="PF08491"/>
    </source>
</evidence>
<keyword evidence="13" id="KW-1185">Reference proteome</keyword>
<dbReference type="RefSeq" id="XP_013900672.1">
    <property type="nucleotide sequence ID" value="XM_014045218.1"/>
</dbReference>
<evidence type="ECO:0000256" key="8">
    <source>
        <dbReference type="ARBA" id="ARBA00023136"/>
    </source>
</evidence>
<dbReference type="GO" id="GO:0004506">
    <property type="term" value="F:squalene monooxygenase activity"/>
    <property type="evidence" value="ECO:0007669"/>
    <property type="project" value="UniProtKB-UniRule"/>
</dbReference>
<evidence type="ECO:0000313" key="13">
    <source>
        <dbReference type="Proteomes" id="UP000054498"/>
    </source>
</evidence>
<dbReference type="GO" id="GO:0016126">
    <property type="term" value="P:sterol biosynthetic process"/>
    <property type="evidence" value="ECO:0007669"/>
    <property type="project" value="UniProtKB-UniRule"/>
</dbReference>
<keyword evidence="12" id="KW-0503">Monooxygenase</keyword>
<evidence type="ECO:0000256" key="1">
    <source>
        <dbReference type="ARBA" id="ARBA00001974"/>
    </source>
</evidence>
<comment type="function">
    <text evidence="9">Catalyzes the stereospecific oxidation of squalene to (S)-2,3-epoxysqualene, and is considered to be a rate-limiting enzyme in steroid biosynthesis.</text>
</comment>
<dbReference type="PRINTS" id="PR00420">
    <property type="entry name" value="RNGMNOXGNASE"/>
</dbReference>
<feature type="transmembrane region" description="Helical" evidence="9">
    <location>
        <begin position="515"/>
        <end position="535"/>
    </location>
</feature>
<evidence type="ECO:0000313" key="12">
    <source>
        <dbReference type="EMBL" id="KIZ01653.1"/>
    </source>
</evidence>
<comment type="similarity">
    <text evidence="3 9">Belongs to the squalene monooxygenase family.</text>
</comment>
<name>A0A0D2JRQ6_9CHLO</name>
<dbReference type="UniPathway" id="UPA00767">
    <property type="reaction ID" value="UER00752"/>
</dbReference>
<gene>
    <name evidence="12" type="ORF">MNEG_6310</name>
</gene>
<protein>
    <recommendedName>
        <fullName evidence="4 9">Squalene monooxygenase</fullName>
        <ecNumber evidence="4 9">1.14.14.17</ecNumber>
    </recommendedName>
</protein>
<dbReference type="InterPro" id="IPR013698">
    <property type="entry name" value="Squalene_epoxidase"/>
</dbReference>
<comment type="subcellular location">
    <subcellularLocation>
        <location evidence="9">Membrane</location>
        <topology evidence="9">Multi-pass membrane protein</topology>
    </subcellularLocation>
</comment>
<proteinExistence type="inferred from homology"/>
<comment type="pathway">
    <text evidence="2">Terpene metabolism; lanosterol biosynthesis; lanosterol from farnesyl diphosphate: step 2/3.</text>
</comment>
<evidence type="ECO:0000256" key="10">
    <source>
        <dbReference type="SAM" id="MobiDB-lite"/>
    </source>
</evidence>
<sequence length="573" mass="61809">MFSAASFANGAGHGTHTPLPKVPSSEDYGSDPEVWDLIVVGAGVAGSALAFGQAKDGRRVLLLERDFSQPDRIVGELLQPGGYLMLKRMGLEDCTDGIDSQRDSWRLTRRLQRRSPDGAGAACGAAAPLPLLPQGCRQPARHQQEVYGYALYKNGRYACIKYPMEGLGPDVAGRSFHHGRFVQQLRYAAAGTVGVTAREATVRRLLNDARCHPSPFVAAADRGLDWSEGEPVSGVQYKTGDGEVRTARAHLTVVCDGMYSQFRKQLADPDIKHPSYFVGLLLKGVSLPFPNHGHVVLAKPSPILFYPISSTEVRCLVDVPGAKLPADLPGYLRTHVAPEVPPELRSAFLDSLDGATIRTMQNKQLTSKPLHQPGALLLGDAFNMRHPLTGGGMTVALSDTRLLCEMLRPLPDFQDAIATAGRTAEFYTARKPLSATINTLANALYKVFCATGDPAQEEMRSACFDYLTLGGIYSEGPISLLSGLNPSPSNLVMHFFMVALYGVGRLLLPRPTLRGLYMAVALLLSASKIILPILWSEGLRAVFLPALAPKPLEGIRKVALSRSVSSRSLGFGA</sequence>
<keyword evidence="5 9" id="KW-0285">Flavoprotein</keyword>
<comment type="catalytic activity">
    <reaction evidence="9">
        <text>squalene + reduced [NADPH--hemoprotein reductase] + O2 = (S)-2,3-epoxysqualene + oxidized [NADPH--hemoprotein reductase] + H2O + H(+)</text>
        <dbReference type="Rhea" id="RHEA:25282"/>
        <dbReference type="Rhea" id="RHEA-COMP:11964"/>
        <dbReference type="Rhea" id="RHEA-COMP:11965"/>
        <dbReference type="ChEBI" id="CHEBI:15377"/>
        <dbReference type="ChEBI" id="CHEBI:15378"/>
        <dbReference type="ChEBI" id="CHEBI:15379"/>
        <dbReference type="ChEBI" id="CHEBI:15440"/>
        <dbReference type="ChEBI" id="CHEBI:15441"/>
        <dbReference type="ChEBI" id="CHEBI:57618"/>
        <dbReference type="ChEBI" id="CHEBI:58210"/>
        <dbReference type="EC" id="1.14.14.17"/>
    </reaction>
</comment>
<dbReference type="Proteomes" id="UP000054498">
    <property type="component" value="Unassembled WGS sequence"/>
</dbReference>
<dbReference type="Gene3D" id="3.50.50.60">
    <property type="entry name" value="FAD/NAD(P)-binding domain"/>
    <property type="match status" value="2"/>
</dbReference>
<reference evidence="12 13" key="1">
    <citation type="journal article" date="2013" name="BMC Genomics">
        <title>Reconstruction of the lipid metabolism for the microalga Monoraphidium neglectum from its genome sequence reveals characteristics suitable for biofuel production.</title>
        <authorList>
            <person name="Bogen C."/>
            <person name="Al-Dilaimi A."/>
            <person name="Albersmeier A."/>
            <person name="Wichmann J."/>
            <person name="Grundmann M."/>
            <person name="Rupp O."/>
            <person name="Lauersen K.J."/>
            <person name="Blifernez-Klassen O."/>
            <person name="Kalinowski J."/>
            <person name="Goesmann A."/>
            <person name="Mussgnug J.H."/>
            <person name="Kruse O."/>
        </authorList>
    </citation>
    <scope>NUCLEOTIDE SEQUENCE [LARGE SCALE GENOMIC DNA]</scope>
    <source>
        <strain evidence="12 13">SAG 48.87</strain>
    </source>
</reference>
<keyword evidence="9" id="KW-1133">Transmembrane helix</keyword>
<dbReference type="GO" id="GO:0050660">
    <property type="term" value="F:flavin adenine dinucleotide binding"/>
    <property type="evidence" value="ECO:0007669"/>
    <property type="project" value="UniProtKB-UniRule"/>
</dbReference>
<dbReference type="InterPro" id="IPR036188">
    <property type="entry name" value="FAD/NAD-bd_sf"/>
</dbReference>
<feature type="region of interest" description="Disordered" evidence="10">
    <location>
        <begin position="1"/>
        <end position="27"/>
    </location>
</feature>
<feature type="transmembrane region" description="Helical" evidence="9">
    <location>
        <begin position="491"/>
        <end position="508"/>
    </location>
</feature>
<evidence type="ECO:0000256" key="6">
    <source>
        <dbReference type="ARBA" id="ARBA00022827"/>
    </source>
</evidence>
<dbReference type="SUPFAM" id="SSF51905">
    <property type="entry name" value="FAD/NAD(P)-binding domain"/>
    <property type="match status" value="1"/>
</dbReference>
<dbReference type="STRING" id="145388.A0A0D2JRQ6"/>
<dbReference type="GO" id="GO:0005783">
    <property type="term" value="C:endoplasmic reticulum"/>
    <property type="evidence" value="ECO:0007669"/>
    <property type="project" value="TreeGrafter"/>
</dbReference>
<keyword evidence="8 9" id="KW-0472">Membrane</keyword>
<dbReference type="EMBL" id="KK101232">
    <property type="protein sequence ID" value="KIZ01653.1"/>
    <property type="molecule type" value="Genomic_DNA"/>
</dbReference>
<evidence type="ECO:0000256" key="2">
    <source>
        <dbReference type="ARBA" id="ARBA00005018"/>
    </source>
</evidence>
<evidence type="ECO:0000256" key="4">
    <source>
        <dbReference type="ARBA" id="ARBA00012312"/>
    </source>
</evidence>
<evidence type="ECO:0000256" key="9">
    <source>
        <dbReference type="RuleBase" id="RU367121"/>
    </source>
</evidence>
<dbReference type="PANTHER" id="PTHR10835">
    <property type="entry name" value="SQUALENE MONOOXYGENASE"/>
    <property type="match status" value="1"/>
</dbReference>
<dbReference type="AlphaFoldDB" id="A0A0D2JRQ6"/>
<accession>A0A0D2JRQ6</accession>
<comment type="cofactor">
    <cofactor evidence="1 9">
        <name>FAD</name>
        <dbReference type="ChEBI" id="CHEBI:57692"/>
    </cofactor>
</comment>